<dbReference type="Proteomes" id="UP000294902">
    <property type="component" value="Unassembled WGS sequence"/>
</dbReference>
<dbReference type="EMBL" id="SMAL01000002">
    <property type="protein sequence ID" value="TCT16323.1"/>
    <property type="molecule type" value="Genomic_DNA"/>
</dbReference>
<name>A0A4R3MMW5_9FIRM</name>
<dbReference type="AlphaFoldDB" id="A0A4R3MMW5"/>
<comment type="caution">
    <text evidence="2">The sequence shown here is derived from an EMBL/GenBank/DDBJ whole genome shotgun (WGS) entry which is preliminary data.</text>
</comment>
<keyword evidence="3" id="KW-1185">Reference proteome</keyword>
<feature type="transmembrane region" description="Helical" evidence="1">
    <location>
        <begin position="32"/>
        <end position="55"/>
    </location>
</feature>
<reference evidence="2 3" key="1">
    <citation type="submission" date="2019-03" db="EMBL/GenBank/DDBJ databases">
        <title>Genomic Encyclopedia of Type Strains, Phase IV (KMG-IV): sequencing the most valuable type-strain genomes for metagenomic binning, comparative biology and taxonomic classification.</title>
        <authorList>
            <person name="Goeker M."/>
        </authorList>
    </citation>
    <scope>NUCLEOTIDE SEQUENCE [LARGE SCALE GENOMIC DNA]</scope>
    <source>
        <strain evidence="2 3">DSM 24629</strain>
    </source>
</reference>
<evidence type="ECO:0000256" key="1">
    <source>
        <dbReference type="SAM" id="Phobius"/>
    </source>
</evidence>
<sequence length="150" mass="17562">MYFILTLVFIVFLFISIGESNSFILFDIPTSLLLILSIIMYIILLGHYNHWLIGLKLLIRNHSRSEITENDLIQIKELYKGFYKFLLLIGATITLVNIIKLHVFFNDPYFVSQLLIAFLPLLYALYIIALIIYPIILKIRFLMIKYNKAG</sequence>
<keyword evidence="1" id="KW-0812">Transmembrane</keyword>
<accession>A0A4R3MMW5</accession>
<feature type="transmembrane region" description="Helical" evidence="1">
    <location>
        <begin position="111"/>
        <end position="136"/>
    </location>
</feature>
<protein>
    <submittedName>
        <fullName evidence="2">Uncharacterized protein</fullName>
    </submittedName>
</protein>
<keyword evidence="1" id="KW-0472">Membrane</keyword>
<evidence type="ECO:0000313" key="3">
    <source>
        <dbReference type="Proteomes" id="UP000294902"/>
    </source>
</evidence>
<gene>
    <name evidence="2" type="ORF">EDC18_102340</name>
</gene>
<dbReference type="RefSeq" id="WP_132250632.1">
    <property type="nucleotide sequence ID" value="NZ_SMAL01000002.1"/>
</dbReference>
<keyword evidence="1" id="KW-1133">Transmembrane helix</keyword>
<proteinExistence type="predicted"/>
<feature type="transmembrane region" description="Helical" evidence="1">
    <location>
        <begin position="85"/>
        <end position="105"/>
    </location>
</feature>
<evidence type="ECO:0000313" key="2">
    <source>
        <dbReference type="EMBL" id="TCT16323.1"/>
    </source>
</evidence>
<organism evidence="2 3">
    <name type="scientific">Natranaerovirga pectinivora</name>
    <dbReference type="NCBI Taxonomy" id="682400"/>
    <lineage>
        <taxon>Bacteria</taxon>
        <taxon>Bacillati</taxon>
        <taxon>Bacillota</taxon>
        <taxon>Clostridia</taxon>
        <taxon>Lachnospirales</taxon>
        <taxon>Natranaerovirgaceae</taxon>
        <taxon>Natranaerovirga</taxon>
    </lineage>
</organism>